<dbReference type="Proteomes" id="UP001431209">
    <property type="component" value="Unassembled WGS sequence"/>
</dbReference>
<evidence type="ECO:0000313" key="3">
    <source>
        <dbReference type="Proteomes" id="UP001431209"/>
    </source>
</evidence>
<protein>
    <submittedName>
        <fullName evidence="2">Uncharacterized protein</fullName>
    </submittedName>
</protein>
<keyword evidence="3" id="KW-1185">Reference proteome</keyword>
<comment type="caution">
    <text evidence="2">The sequence shown here is derived from an EMBL/GenBank/DDBJ whole genome shotgun (WGS) entry which is preliminary data.</text>
</comment>
<feature type="region of interest" description="Disordered" evidence="1">
    <location>
        <begin position="40"/>
        <end position="62"/>
    </location>
</feature>
<reference evidence="2 3" key="1">
    <citation type="submission" date="2024-03" db="EMBL/GenBank/DDBJ databases">
        <title>The Acrasis kona genome and developmental transcriptomes reveal deep origins of eukaryotic multicellular pathways.</title>
        <authorList>
            <person name="Sheikh S."/>
            <person name="Fu C.-J."/>
            <person name="Brown M.W."/>
            <person name="Baldauf S.L."/>
        </authorList>
    </citation>
    <scope>NUCLEOTIDE SEQUENCE [LARGE SCALE GENOMIC DNA]</scope>
    <source>
        <strain evidence="2 3">ATCC MYA-3509</strain>
    </source>
</reference>
<dbReference type="EMBL" id="JAOPGA020001177">
    <property type="protein sequence ID" value="KAL0485870.1"/>
    <property type="molecule type" value="Genomic_DNA"/>
</dbReference>
<gene>
    <name evidence="2" type="ORF">AKO1_002140</name>
</gene>
<organism evidence="2 3">
    <name type="scientific">Acrasis kona</name>
    <dbReference type="NCBI Taxonomy" id="1008807"/>
    <lineage>
        <taxon>Eukaryota</taxon>
        <taxon>Discoba</taxon>
        <taxon>Heterolobosea</taxon>
        <taxon>Tetramitia</taxon>
        <taxon>Eutetramitia</taxon>
        <taxon>Acrasidae</taxon>
        <taxon>Acrasis</taxon>
    </lineage>
</organism>
<evidence type="ECO:0000313" key="2">
    <source>
        <dbReference type="EMBL" id="KAL0485870.1"/>
    </source>
</evidence>
<dbReference type="AlphaFoldDB" id="A0AAW2Z8W9"/>
<accession>A0AAW2Z8W9</accession>
<sequence>MEESLRDTLNNYVFPLKSTTSLSQRYIEWFEPQDKEETKEEVVTKSVTGKRPSITTPMDSKRRRLSSIADLQLAEKFNSVSIDRRHSKRNSIVHEY</sequence>
<name>A0AAW2Z8W9_9EUKA</name>
<proteinExistence type="predicted"/>
<evidence type="ECO:0000256" key="1">
    <source>
        <dbReference type="SAM" id="MobiDB-lite"/>
    </source>
</evidence>